<gene>
    <name evidence="2" type="ORF">SAMN05661093_00151</name>
</gene>
<sequence>MTISSRDQVAEIVRGFVAGELNIDEAQLKDDTVLKELPGADSVRLLRIVSKLERHCETEFDDEDIFSSTTLDDLVTLLHGYVAAGV</sequence>
<evidence type="ECO:0000313" key="2">
    <source>
        <dbReference type="EMBL" id="SMC48776.1"/>
    </source>
</evidence>
<accession>A0A1W1ZK42</accession>
<keyword evidence="3" id="KW-1185">Reference proteome</keyword>
<protein>
    <submittedName>
        <fullName evidence="2">Acyl carrier protein</fullName>
    </submittedName>
</protein>
<evidence type="ECO:0000313" key="3">
    <source>
        <dbReference type="Proteomes" id="UP000192674"/>
    </source>
</evidence>
<dbReference type="InterPro" id="IPR009081">
    <property type="entry name" value="PP-bd_ACP"/>
</dbReference>
<reference evidence="2 3" key="1">
    <citation type="submission" date="2017-04" db="EMBL/GenBank/DDBJ databases">
        <authorList>
            <person name="Afonso C.L."/>
            <person name="Miller P.J."/>
            <person name="Scott M.A."/>
            <person name="Spackman E."/>
            <person name="Goraichik I."/>
            <person name="Dimitrov K.M."/>
            <person name="Suarez D.L."/>
            <person name="Swayne D.E."/>
        </authorList>
    </citation>
    <scope>NUCLEOTIDE SEQUENCE [LARGE SCALE GENOMIC DNA]</scope>
    <source>
        <strain evidence="2 3">DSM 43828</strain>
    </source>
</reference>
<proteinExistence type="predicted"/>
<organism evidence="2 3">
    <name type="scientific">Kibdelosporangium aridum</name>
    <dbReference type="NCBI Taxonomy" id="2030"/>
    <lineage>
        <taxon>Bacteria</taxon>
        <taxon>Bacillati</taxon>
        <taxon>Actinomycetota</taxon>
        <taxon>Actinomycetes</taxon>
        <taxon>Pseudonocardiales</taxon>
        <taxon>Pseudonocardiaceae</taxon>
        <taxon>Kibdelosporangium</taxon>
    </lineage>
</organism>
<dbReference type="Gene3D" id="1.10.1200.10">
    <property type="entry name" value="ACP-like"/>
    <property type="match status" value="1"/>
</dbReference>
<dbReference type="RefSeq" id="WP_084424144.1">
    <property type="nucleotide sequence ID" value="NZ_FWXV01000001.1"/>
</dbReference>
<dbReference type="PROSITE" id="PS50075">
    <property type="entry name" value="CARRIER"/>
    <property type="match status" value="1"/>
</dbReference>
<dbReference type="Pfam" id="PF00550">
    <property type="entry name" value="PP-binding"/>
    <property type="match status" value="1"/>
</dbReference>
<feature type="domain" description="Carrier" evidence="1">
    <location>
        <begin position="4"/>
        <end position="82"/>
    </location>
</feature>
<dbReference type="EMBL" id="FWXV01000001">
    <property type="protein sequence ID" value="SMC48776.1"/>
    <property type="molecule type" value="Genomic_DNA"/>
</dbReference>
<dbReference type="SUPFAM" id="SSF47336">
    <property type="entry name" value="ACP-like"/>
    <property type="match status" value="1"/>
</dbReference>
<evidence type="ECO:0000259" key="1">
    <source>
        <dbReference type="PROSITE" id="PS50075"/>
    </source>
</evidence>
<dbReference type="Proteomes" id="UP000192674">
    <property type="component" value="Unassembled WGS sequence"/>
</dbReference>
<dbReference type="OrthoDB" id="3629761at2"/>
<name>A0A1W1ZK42_KIBAR</name>
<dbReference type="AlphaFoldDB" id="A0A1W1ZK42"/>
<dbReference type="InterPro" id="IPR036736">
    <property type="entry name" value="ACP-like_sf"/>
</dbReference>